<feature type="compositionally biased region" description="Low complexity" evidence="1">
    <location>
        <begin position="228"/>
        <end position="240"/>
    </location>
</feature>
<keyword evidence="2" id="KW-0812">Transmembrane</keyword>
<keyword evidence="2" id="KW-1133">Transmembrane helix</keyword>
<evidence type="ECO:0000256" key="1">
    <source>
        <dbReference type="SAM" id="MobiDB-lite"/>
    </source>
</evidence>
<name>A0A397IEL8_9GLOM</name>
<accession>A0A397IEL8</accession>
<organism evidence="3 4">
    <name type="scientific">Diversispora epigaea</name>
    <dbReference type="NCBI Taxonomy" id="1348612"/>
    <lineage>
        <taxon>Eukaryota</taxon>
        <taxon>Fungi</taxon>
        <taxon>Fungi incertae sedis</taxon>
        <taxon>Mucoromycota</taxon>
        <taxon>Glomeromycotina</taxon>
        <taxon>Glomeromycetes</taxon>
        <taxon>Diversisporales</taxon>
        <taxon>Diversisporaceae</taxon>
        <taxon>Diversispora</taxon>
    </lineage>
</organism>
<feature type="compositionally biased region" description="Low complexity" evidence="1">
    <location>
        <begin position="191"/>
        <end position="213"/>
    </location>
</feature>
<proteinExistence type="predicted"/>
<sequence length="248" mass="28401">MTSGENISRRLEISSPIQVRRMRYNNWTNDLKIKCERLLIWVEKAYSEYRSFIVEHPFIGLFTSIFVVFSAIPLLSFISFSLLTTMITLGTTVFTGLFIWATLIGGAGFILSIALILIFFITCIVFFWISIALLTASFITKKLNESNGNNNNNNMNDNVNHFMDNIIDNIMGIDLSNFNFATITNIFDNNNNNNNNRNSDSDSNNNDNNSNNNLEEEGGKKDQKYHYQKQNNPQQNYYKHSFTNGGGY</sequence>
<protein>
    <submittedName>
        <fullName evidence="3">Uncharacterized protein</fullName>
    </submittedName>
</protein>
<comment type="caution">
    <text evidence="3">The sequence shown here is derived from an EMBL/GenBank/DDBJ whole genome shotgun (WGS) entry which is preliminary data.</text>
</comment>
<keyword evidence="2" id="KW-0472">Membrane</keyword>
<feature type="transmembrane region" description="Helical" evidence="2">
    <location>
        <begin position="109"/>
        <end position="134"/>
    </location>
</feature>
<dbReference type="AlphaFoldDB" id="A0A397IEL8"/>
<reference evidence="3 4" key="1">
    <citation type="submission" date="2018-08" db="EMBL/GenBank/DDBJ databases">
        <title>Genome and evolution of the arbuscular mycorrhizal fungus Diversispora epigaea (formerly Glomus versiforme) and its bacterial endosymbionts.</title>
        <authorList>
            <person name="Sun X."/>
            <person name="Fei Z."/>
            <person name="Harrison M."/>
        </authorList>
    </citation>
    <scope>NUCLEOTIDE SEQUENCE [LARGE SCALE GENOMIC DNA]</scope>
    <source>
        <strain evidence="3 4">IT104</strain>
    </source>
</reference>
<gene>
    <name evidence="3" type="ORF">Glove_226g41</name>
</gene>
<dbReference type="Pfam" id="PF16015">
    <property type="entry name" value="Promethin"/>
    <property type="match status" value="1"/>
</dbReference>
<feature type="transmembrane region" description="Helical" evidence="2">
    <location>
        <begin position="82"/>
        <end position="103"/>
    </location>
</feature>
<dbReference type="EMBL" id="PQFF01000209">
    <property type="protein sequence ID" value="RHZ74339.1"/>
    <property type="molecule type" value="Genomic_DNA"/>
</dbReference>
<feature type="region of interest" description="Disordered" evidence="1">
    <location>
        <begin position="191"/>
        <end position="248"/>
    </location>
</feature>
<evidence type="ECO:0000313" key="3">
    <source>
        <dbReference type="EMBL" id="RHZ74339.1"/>
    </source>
</evidence>
<feature type="transmembrane region" description="Helical" evidence="2">
    <location>
        <begin position="58"/>
        <end position="75"/>
    </location>
</feature>
<evidence type="ECO:0000256" key="2">
    <source>
        <dbReference type="SAM" id="Phobius"/>
    </source>
</evidence>
<dbReference type="Proteomes" id="UP000266861">
    <property type="component" value="Unassembled WGS sequence"/>
</dbReference>
<keyword evidence="4" id="KW-1185">Reference proteome</keyword>
<evidence type="ECO:0000313" key="4">
    <source>
        <dbReference type="Proteomes" id="UP000266861"/>
    </source>
</evidence>